<dbReference type="GO" id="GO:0007020">
    <property type="term" value="P:microtubule nucleation"/>
    <property type="evidence" value="ECO:0007669"/>
    <property type="project" value="TreeGrafter"/>
</dbReference>
<feature type="coiled-coil region" evidence="1">
    <location>
        <begin position="633"/>
        <end position="663"/>
    </location>
</feature>
<dbReference type="PANTHER" id="PTHR46725">
    <property type="entry name" value="COILED-COIL DOMAIN-CONTAINING PROTEIN 57"/>
    <property type="match status" value="1"/>
</dbReference>
<dbReference type="GO" id="GO:0005814">
    <property type="term" value="C:centriole"/>
    <property type="evidence" value="ECO:0007669"/>
    <property type="project" value="TreeGrafter"/>
</dbReference>
<dbReference type="GO" id="GO:0034451">
    <property type="term" value="C:centriolar satellite"/>
    <property type="evidence" value="ECO:0007669"/>
    <property type="project" value="TreeGrafter"/>
</dbReference>
<dbReference type="AlphaFoldDB" id="A0AAN7X158"/>
<feature type="coiled-coil region" evidence="1">
    <location>
        <begin position="255"/>
        <end position="325"/>
    </location>
</feature>
<feature type="compositionally biased region" description="Polar residues" evidence="2">
    <location>
        <begin position="559"/>
        <end position="575"/>
    </location>
</feature>
<dbReference type="GO" id="GO:0005876">
    <property type="term" value="C:spindle microtubule"/>
    <property type="evidence" value="ECO:0007669"/>
    <property type="project" value="TreeGrafter"/>
</dbReference>
<dbReference type="GO" id="GO:0060271">
    <property type="term" value="P:cilium assembly"/>
    <property type="evidence" value="ECO:0007669"/>
    <property type="project" value="TreeGrafter"/>
</dbReference>
<evidence type="ECO:0000256" key="1">
    <source>
        <dbReference type="SAM" id="Coils"/>
    </source>
</evidence>
<feature type="region of interest" description="Disordered" evidence="2">
    <location>
        <begin position="728"/>
        <end position="750"/>
    </location>
</feature>
<dbReference type="Proteomes" id="UP001346869">
    <property type="component" value="Unassembled WGS sequence"/>
</dbReference>
<sequence>MHSHTDSGLGDLEAQLVRKEMEWKELQAARVHQRETSLKMAQEECLSLRERYQQLKEDFQFNLAILDERDRELERYDALTASTLTEQKNRQEELKQLRMQVAELEEQRTREAEERQEELRKSWHNAAQQRLQLDELKCSMATQIQKQTEEYERMKWDSQCRIQELQGELALQRQEVTAASEAELRQQQHEFNLKMDQMRAVLLSCDLKVKLLSKETDVHCQAHTESREALQDSAVFCEQLRSQLLQRDHDIRDLTAVKDCRIKELEDKLKRMETKLKKEESNHIKKYEDVIRALMKCDMQLEAQYQAHTEKLQKMEKHIVKLHENVEVLAAGLRCKQRDQQDAMDLKDETLQRLRTEVDGTRTGWDRHISQFSREMVVKDTEIISLQERATKFRTELERSREEMERYKQQLGAGLQREKALEQMKVQVELEGQRRCEDMKAQHYLANEQLIQDLTQARDQAKAELQEKEQDLQDLSLLLRSVKTERDQALQGLTPQVDSLASEEIHRLQQQNSSLRAVITQMRKDMEGLIHLLPHPQPQPQSTPQHPGAPISPSLAPTADSQMPTGPTEQPTDTGSLDPVSLLKARCRYLEEQLEAAGKENLDPLVPDNTHLQNQGLKQGVLVSENRADPSALERQEVRVAHIESALAKLMKQTVLVRQLQEENLCLKRQQASGQMSFGLVEDAQVAENKRPAPHTRLKQAASCIARLSRDRQQLIEMGNRLRAQITTAGLQESVEPERDSSAERQVEQQDRLSALEQLQYQLTTQELQYALRQQHLLPTTNNQGPSTERAASPWSQGHTTTETPQSAKTTEKTLSHSQSSMPLQPLSGLSRSLLSSEDSLQSLKELWEKLDHGFSSSMLSEGEAELSRRKVDDSGSAGVQMTAQGISAPVRSRLATEVEQKRIPCKTPANSTKRMCKIRNYNVKS</sequence>
<feature type="compositionally biased region" description="Basic and acidic residues" evidence="2">
    <location>
        <begin position="736"/>
        <end position="750"/>
    </location>
</feature>
<evidence type="ECO:0000313" key="3">
    <source>
        <dbReference type="EMBL" id="KAK5851329.1"/>
    </source>
</evidence>
<evidence type="ECO:0000313" key="4">
    <source>
        <dbReference type="Proteomes" id="UP001346869"/>
    </source>
</evidence>
<proteinExistence type="predicted"/>
<feature type="coiled-coil region" evidence="1">
    <location>
        <begin position="87"/>
        <end position="122"/>
    </location>
</feature>
<reference evidence="3 4" key="1">
    <citation type="journal article" date="2023" name="Genes (Basel)">
        <title>Chromosome-Level Genome Assembly and Circadian Gene Repertoire of the Patagonia Blennie Eleginops maclovinus-The Closest Ancestral Proxy of Antarctic Cryonotothenioids.</title>
        <authorList>
            <person name="Cheng C.C."/>
            <person name="Rivera-Colon A.G."/>
            <person name="Minhas B.F."/>
            <person name="Wilson L."/>
            <person name="Rayamajhi N."/>
            <person name="Vargas-Chacoff L."/>
            <person name="Catchen J.M."/>
        </authorList>
    </citation>
    <scope>NUCLEOTIDE SEQUENCE [LARGE SCALE GENOMIC DNA]</scope>
    <source>
        <strain evidence="3">JMC-PN-2008</strain>
    </source>
</reference>
<protein>
    <recommendedName>
        <fullName evidence="5">Coiled-coil domain-containing protein 57</fullName>
    </recommendedName>
</protein>
<organism evidence="3 4">
    <name type="scientific">Eleginops maclovinus</name>
    <name type="common">Patagonian blennie</name>
    <name type="synonym">Eleginus maclovinus</name>
    <dbReference type="NCBI Taxonomy" id="56733"/>
    <lineage>
        <taxon>Eukaryota</taxon>
        <taxon>Metazoa</taxon>
        <taxon>Chordata</taxon>
        <taxon>Craniata</taxon>
        <taxon>Vertebrata</taxon>
        <taxon>Euteleostomi</taxon>
        <taxon>Actinopterygii</taxon>
        <taxon>Neopterygii</taxon>
        <taxon>Teleostei</taxon>
        <taxon>Neoteleostei</taxon>
        <taxon>Acanthomorphata</taxon>
        <taxon>Eupercaria</taxon>
        <taxon>Perciformes</taxon>
        <taxon>Notothenioidei</taxon>
        <taxon>Eleginopidae</taxon>
        <taxon>Eleginops</taxon>
    </lineage>
</organism>
<comment type="caution">
    <text evidence="3">The sequence shown here is derived from an EMBL/GenBank/DDBJ whole genome shotgun (WGS) entry which is preliminary data.</text>
</comment>
<gene>
    <name evidence="3" type="ORF">PBY51_002132</name>
</gene>
<feature type="region of interest" description="Disordered" evidence="2">
    <location>
        <begin position="532"/>
        <end position="578"/>
    </location>
</feature>
<evidence type="ECO:0008006" key="5">
    <source>
        <dbReference type="Google" id="ProtNLM"/>
    </source>
</evidence>
<name>A0AAN7X158_ELEMC</name>
<feature type="region of interest" description="Disordered" evidence="2">
    <location>
        <begin position="779"/>
        <end position="831"/>
    </location>
</feature>
<keyword evidence="4" id="KW-1185">Reference proteome</keyword>
<feature type="coiled-coil region" evidence="1">
    <location>
        <begin position="9"/>
        <end position="58"/>
    </location>
</feature>
<keyword evidence="1" id="KW-0175">Coiled coil</keyword>
<feature type="coiled-coil region" evidence="1">
    <location>
        <begin position="444"/>
        <end position="525"/>
    </location>
</feature>
<dbReference type="GO" id="GO:0045931">
    <property type="term" value="P:positive regulation of mitotic cell cycle"/>
    <property type="evidence" value="ECO:0007669"/>
    <property type="project" value="TreeGrafter"/>
</dbReference>
<feature type="compositionally biased region" description="Polar residues" evidence="2">
    <location>
        <begin position="794"/>
        <end position="809"/>
    </location>
</feature>
<reference evidence="3 4" key="2">
    <citation type="journal article" date="2023" name="Mol. Biol. Evol.">
        <title>Genomics of Secondarily Temperate Adaptation in the Only Non-Antarctic Icefish.</title>
        <authorList>
            <person name="Rivera-Colon A.G."/>
            <person name="Rayamajhi N."/>
            <person name="Minhas B.F."/>
            <person name="Madrigal G."/>
            <person name="Bilyk K.T."/>
            <person name="Yoon V."/>
            <person name="Hune M."/>
            <person name="Gregory S."/>
            <person name="Cheng C.H.C."/>
            <person name="Catchen J.M."/>
        </authorList>
    </citation>
    <scope>NUCLEOTIDE SEQUENCE [LARGE SCALE GENOMIC DNA]</scope>
    <source>
        <strain evidence="3">JMC-PN-2008</strain>
    </source>
</reference>
<dbReference type="EMBL" id="JAUZQC010000022">
    <property type="protein sequence ID" value="KAK5851329.1"/>
    <property type="molecule type" value="Genomic_DNA"/>
</dbReference>
<evidence type="ECO:0000256" key="2">
    <source>
        <dbReference type="SAM" id="MobiDB-lite"/>
    </source>
</evidence>
<dbReference type="InterPro" id="IPR042481">
    <property type="entry name" value="CCDC57"/>
</dbReference>
<dbReference type="GO" id="GO:0007099">
    <property type="term" value="P:centriole replication"/>
    <property type="evidence" value="ECO:0007669"/>
    <property type="project" value="TreeGrafter"/>
</dbReference>
<accession>A0AAN7X158</accession>
<dbReference type="PANTHER" id="PTHR46725:SF1">
    <property type="entry name" value="COILED-COIL DOMAIN-CONTAINING PROTEIN 57"/>
    <property type="match status" value="1"/>
</dbReference>
<feature type="coiled-coil region" evidence="1">
    <location>
        <begin position="383"/>
        <end position="417"/>
    </location>
</feature>